<name>A0ABQ5W115_9HYPH</name>
<comment type="caution">
    <text evidence="1">The sequence shown here is derived from an EMBL/GenBank/DDBJ whole genome shotgun (WGS) entry which is preliminary data.</text>
</comment>
<dbReference type="InterPro" id="IPR036397">
    <property type="entry name" value="RNaseH_sf"/>
</dbReference>
<keyword evidence="2" id="KW-1185">Reference proteome</keyword>
<protein>
    <recommendedName>
        <fullName evidence="3">Holliday junction nuclease RuvC</fullName>
    </recommendedName>
</protein>
<dbReference type="Gene3D" id="3.30.420.10">
    <property type="entry name" value="Ribonuclease H-like superfamily/Ribonuclease H"/>
    <property type="match status" value="1"/>
</dbReference>
<accession>A0ABQ5W115</accession>
<reference evidence="2" key="1">
    <citation type="journal article" date="2019" name="Int. J. Syst. Evol. Microbiol.">
        <title>The Global Catalogue of Microorganisms (GCM) 10K type strain sequencing project: providing services to taxonomists for standard genome sequencing and annotation.</title>
        <authorList>
            <consortium name="The Broad Institute Genomics Platform"/>
            <consortium name="The Broad Institute Genome Sequencing Center for Infectious Disease"/>
            <person name="Wu L."/>
            <person name="Ma J."/>
        </authorList>
    </citation>
    <scope>NUCLEOTIDE SEQUENCE [LARGE SCALE GENOMIC DNA]</scope>
    <source>
        <strain evidence="2">NBRC 112416</strain>
    </source>
</reference>
<dbReference type="InterPro" id="IPR012337">
    <property type="entry name" value="RNaseH-like_sf"/>
</dbReference>
<gene>
    <name evidence="1" type="ORF">GCM10010862_08460</name>
</gene>
<evidence type="ECO:0008006" key="3">
    <source>
        <dbReference type="Google" id="ProtNLM"/>
    </source>
</evidence>
<proteinExistence type="predicted"/>
<dbReference type="RefSeq" id="WP_284339032.1">
    <property type="nucleotide sequence ID" value="NZ_BSNS01000004.1"/>
</dbReference>
<sequence length="181" mass="19797">MSTLLILDTATKTGYAVTRDGILVEHGLLRLDANVPKGAKGDFQRQPPILLEAYARVADLVDRFRPDFIVAEIPHLRGASSFLTVAIYGVVELVAAENEVGFYGVHTASWQSRIIPAPKGVKPRKGDTKDRSIAHVRDLGLDPETDDVADAICIAEYAHTELRLSGDHIPFSILTTRRLVA</sequence>
<dbReference type="Proteomes" id="UP001156691">
    <property type="component" value="Unassembled WGS sequence"/>
</dbReference>
<dbReference type="EMBL" id="BSNS01000004">
    <property type="protein sequence ID" value="GLQ53587.1"/>
    <property type="molecule type" value="Genomic_DNA"/>
</dbReference>
<dbReference type="SUPFAM" id="SSF53098">
    <property type="entry name" value="Ribonuclease H-like"/>
    <property type="match status" value="1"/>
</dbReference>
<organism evidence="1 2">
    <name type="scientific">Devosia nitrariae</name>
    <dbReference type="NCBI Taxonomy" id="2071872"/>
    <lineage>
        <taxon>Bacteria</taxon>
        <taxon>Pseudomonadati</taxon>
        <taxon>Pseudomonadota</taxon>
        <taxon>Alphaproteobacteria</taxon>
        <taxon>Hyphomicrobiales</taxon>
        <taxon>Devosiaceae</taxon>
        <taxon>Devosia</taxon>
    </lineage>
</organism>
<evidence type="ECO:0000313" key="1">
    <source>
        <dbReference type="EMBL" id="GLQ53587.1"/>
    </source>
</evidence>
<evidence type="ECO:0000313" key="2">
    <source>
        <dbReference type="Proteomes" id="UP001156691"/>
    </source>
</evidence>